<keyword evidence="2" id="KW-1185">Reference proteome</keyword>
<protein>
    <submittedName>
        <fullName evidence="1">Uncharacterized protein</fullName>
    </submittedName>
</protein>
<evidence type="ECO:0000313" key="1">
    <source>
        <dbReference type="EMBL" id="KAI6659498.1"/>
    </source>
</evidence>
<evidence type="ECO:0000313" key="2">
    <source>
        <dbReference type="Proteomes" id="UP001165289"/>
    </source>
</evidence>
<dbReference type="AlphaFoldDB" id="A0AAV7KF65"/>
<gene>
    <name evidence="1" type="ORF">LOD99_10746</name>
</gene>
<dbReference type="EMBL" id="JAKMXF010000057">
    <property type="protein sequence ID" value="KAI6659498.1"/>
    <property type="molecule type" value="Genomic_DNA"/>
</dbReference>
<comment type="caution">
    <text evidence="1">The sequence shown here is derived from an EMBL/GenBank/DDBJ whole genome shotgun (WGS) entry which is preliminary data.</text>
</comment>
<accession>A0AAV7KF65</accession>
<name>A0AAV7KF65_9METZ</name>
<reference evidence="1 2" key="1">
    <citation type="journal article" date="2023" name="BMC Biol.">
        <title>The compact genome of the sponge Oopsacas minuta (Hexactinellida) is lacking key metazoan core genes.</title>
        <authorList>
            <person name="Santini S."/>
            <person name="Schenkelaars Q."/>
            <person name="Jourda C."/>
            <person name="Duchesne M."/>
            <person name="Belahbib H."/>
            <person name="Rocher C."/>
            <person name="Selva M."/>
            <person name="Riesgo A."/>
            <person name="Vervoort M."/>
            <person name="Leys S.P."/>
            <person name="Kodjabachian L."/>
            <person name="Le Bivic A."/>
            <person name="Borchiellini C."/>
            <person name="Claverie J.M."/>
            <person name="Renard E."/>
        </authorList>
    </citation>
    <scope>NUCLEOTIDE SEQUENCE [LARGE SCALE GENOMIC DNA]</scope>
    <source>
        <strain evidence="1">SPO-2</strain>
    </source>
</reference>
<sequence>MLVLAYNFPLRQLVIADTIYRGLTYYPDPSEAHALSRSPSPFKNTTYENPVGISGHFLSDPDDTASGECIDGSLNVSHKVSSTSGVYLLTQESLPGTPRKN</sequence>
<organism evidence="1 2">
    <name type="scientific">Oopsacas minuta</name>
    <dbReference type="NCBI Taxonomy" id="111878"/>
    <lineage>
        <taxon>Eukaryota</taxon>
        <taxon>Metazoa</taxon>
        <taxon>Porifera</taxon>
        <taxon>Hexactinellida</taxon>
        <taxon>Hexasterophora</taxon>
        <taxon>Lyssacinosida</taxon>
        <taxon>Leucopsacidae</taxon>
        <taxon>Oopsacas</taxon>
    </lineage>
</organism>
<dbReference type="Proteomes" id="UP001165289">
    <property type="component" value="Unassembled WGS sequence"/>
</dbReference>
<proteinExistence type="predicted"/>